<dbReference type="PANTHER" id="PTHR33736:SF13">
    <property type="entry name" value="OS11G0155100 PROTEIN"/>
    <property type="match status" value="1"/>
</dbReference>
<keyword evidence="2" id="KW-0812">Transmembrane</keyword>
<dbReference type="PANTHER" id="PTHR33736">
    <property type="entry name" value="F-BOX PROTEIN-RELATED"/>
    <property type="match status" value="1"/>
</dbReference>
<evidence type="ECO:0000313" key="4">
    <source>
        <dbReference type="Proteomes" id="UP001604336"/>
    </source>
</evidence>
<dbReference type="InterPro" id="IPR036047">
    <property type="entry name" value="F-box-like_dom_sf"/>
</dbReference>
<accession>A0ABD1NR11</accession>
<dbReference type="InterPro" id="IPR045283">
    <property type="entry name" value="AT3G44326-like"/>
</dbReference>
<keyword evidence="2" id="KW-1133">Transmembrane helix</keyword>
<sequence>MNSSSSSPKAPQPPSSATTTTAEDCAPGFTTLHPDIIESHVLKRLDGVSLSTISCCAASLHYLSSQNYLWSNICHSTWPSTSTPRVDHVISTFPNGGPRSFFANAFPLLVDPTATNLSPSSPSTSPPSELISAVDIHYQDKLIFTKVQETETVTGWFRCSPFRIDLLEPKDVVPTPIKHPEVDTCTAIINHMTLSWILIDPIGRRAVNLSSHKPVTVQRHWLTGEMQVRFAAILAVDHGHVQCDILVTCGVSEVGDMQMREVSLEIEDMDGMHLTGKDSLIILQRALEGKKGRAKNRLQDGQMRYKKFMDIRRERRERKLRRDGVLDLFWVAFWVSVLLAFWRFLGTVKN</sequence>
<organism evidence="3 4">
    <name type="scientific">Abeliophyllum distichum</name>
    <dbReference type="NCBI Taxonomy" id="126358"/>
    <lineage>
        <taxon>Eukaryota</taxon>
        <taxon>Viridiplantae</taxon>
        <taxon>Streptophyta</taxon>
        <taxon>Embryophyta</taxon>
        <taxon>Tracheophyta</taxon>
        <taxon>Spermatophyta</taxon>
        <taxon>Magnoliopsida</taxon>
        <taxon>eudicotyledons</taxon>
        <taxon>Gunneridae</taxon>
        <taxon>Pentapetalae</taxon>
        <taxon>asterids</taxon>
        <taxon>lamiids</taxon>
        <taxon>Lamiales</taxon>
        <taxon>Oleaceae</taxon>
        <taxon>Forsythieae</taxon>
        <taxon>Abeliophyllum</taxon>
    </lineage>
</organism>
<dbReference type="SUPFAM" id="SSF81383">
    <property type="entry name" value="F-box domain"/>
    <property type="match status" value="1"/>
</dbReference>
<feature type="transmembrane region" description="Helical" evidence="2">
    <location>
        <begin position="325"/>
        <end position="345"/>
    </location>
</feature>
<evidence type="ECO:0000256" key="1">
    <source>
        <dbReference type="SAM" id="MobiDB-lite"/>
    </source>
</evidence>
<name>A0ABD1NR11_9LAMI</name>
<evidence type="ECO:0000256" key="2">
    <source>
        <dbReference type="SAM" id="Phobius"/>
    </source>
</evidence>
<feature type="region of interest" description="Disordered" evidence="1">
    <location>
        <begin position="1"/>
        <end position="22"/>
    </location>
</feature>
<reference evidence="4" key="1">
    <citation type="submission" date="2024-07" db="EMBL/GenBank/DDBJ databases">
        <title>Two chromosome-level genome assemblies of Korean endemic species Abeliophyllum distichum and Forsythia ovata (Oleaceae).</title>
        <authorList>
            <person name="Jang H."/>
        </authorList>
    </citation>
    <scope>NUCLEOTIDE SEQUENCE [LARGE SCALE GENOMIC DNA]</scope>
</reference>
<dbReference type="EMBL" id="JBFOLK010000486">
    <property type="protein sequence ID" value="KAL2454063.1"/>
    <property type="molecule type" value="Genomic_DNA"/>
</dbReference>
<evidence type="ECO:0000313" key="3">
    <source>
        <dbReference type="EMBL" id="KAL2454063.1"/>
    </source>
</evidence>
<keyword evidence="4" id="KW-1185">Reference proteome</keyword>
<comment type="caution">
    <text evidence="3">The sequence shown here is derived from an EMBL/GenBank/DDBJ whole genome shotgun (WGS) entry which is preliminary data.</text>
</comment>
<dbReference type="AlphaFoldDB" id="A0ABD1NR11"/>
<keyword evidence="2" id="KW-0472">Membrane</keyword>
<proteinExistence type="predicted"/>
<dbReference type="Proteomes" id="UP001604336">
    <property type="component" value="Unassembled WGS sequence"/>
</dbReference>
<protein>
    <submittedName>
        <fullName evidence="3">F-box protein</fullName>
    </submittedName>
</protein>
<gene>
    <name evidence="3" type="ORF">Adt_48435</name>
</gene>